<dbReference type="EMBL" id="BA000012">
    <property type="protein sequence ID" value="BAB51081.1"/>
    <property type="molecule type" value="Genomic_DNA"/>
</dbReference>
<reference evidence="2 3" key="1">
    <citation type="journal article" date="2000" name="DNA Res.">
        <title>Complete genome structure of the nitrogen-fixing symbiotic bacterium Mesorhizobium loti.</title>
        <authorList>
            <person name="Kaneko T."/>
            <person name="Nakamura Y."/>
            <person name="Sato S."/>
            <person name="Asamizu E."/>
            <person name="Kato T."/>
            <person name="Sasamoto S."/>
            <person name="Watanabe A."/>
            <person name="Idesawa K."/>
            <person name="Ishikawa A."/>
            <person name="Kawashima K."/>
            <person name="Kimura T."/>
            <person name="Kishida Y."/>
            <person name="Kiyokawa C."/>
            <person name="Kohara M."/>
            <person name="Matsumoto M."/>
            <person name="Matsuno A."/>
            <person name="Mochizuki Y."/>
            <person name="Nakayama S."/>
            <person name="Nakazaki N."/>
            <person name="Shimpo S."/>
            <person name="Sugimoto M."/>
            <person name="Takeuchi C."/>
            <person name="Yamada M."/>
            <person name="Tabata S."/>
        </authorList>
    </citation>
    <scope>NUCLEOTIDE SEQUENCE [LARGE SCALE GENOMIC DNA]</scope>
    <source>
        <strain evidence="3">LMG 29417 / CECT 9101 / MAFF 303099</strain>
    </source>
</reference>
<dbReference type="AlphaFoldDB" id="Q98E39"/>
<sequence length="77" mass="8786">MGTYDRTWDMKLYRFLTGPDDASFCHKVTAALNKGWHLFGSPTYAYDKKAKTMRCGQAVVKDVDGQEYGPDTKLSDW</sequence>
<dbReference type="HOGENOM" id="CLU_186571_1_0_5"/>
<accession>Q98E39</accession>
<evidence type="ECO:0000313" key="3">
    <source>
        <dbReference type="Proteomes" id="UP000000552"/>
    </source>
</evidence>
<proteinExistence type="predicted"/>
<organism evidence="2 3">
    <name type="scientific">Mesorhizobium japonicum (strain LMG 29417 / CECT 9101 / MAFF 303099)</name>
    <name type="common">Mesorhizobium loti (strain MAFF 303099)</name>
    <dbReference type="NCBI Taxonomy" id="266835"/>
    <lineage>
        <taxon>Bacteria</taxon>
        <taxon>Pseudomonadati</taxon>
        <taxon>Pseudomonadota</taxon>
        <taxon>Alphaproteobacteria</taxon>
        <taxon>Hyphomicrobiales</taxon>
        <taxon>Phyllobacteriaceae</taxon>
        <taxon>Mesorhizobium</taxon>
    </lineage>
</organism>
<dbReference type="eggNOG" id="COG5515">
    <property type="taxonomic scope" value="Bacteria"/>
</dbReference>
<dbReference type="KEGG" id="mlo:msr4423"/>
<protein>
    <submittedName>
        <fullName evidence="2">Msr4423 protein</fullName>
    </submittedName>
</protein>
<feature type="domain" description="DUF1737" evidence="1">
    <location>
        <begin position="10"/>
        <end position="62"/>
    </location>
</feature>
<dbReference type="InterPro" id="IPR013619">
    <property type="entry name" value="DUF1737"/>
</dbReference>
<gene>
    <name evidence="2" type="ordered locus">msr4423</name>
</gene>
<name>Q98E39_RHILO</name>
<evidence type="ECO:0000259" key="1">
    <source>
        <dbReference type="Pfam" id="PF08410"/>
    </source>
</evidence>
<evidence type="ECO:0000313" key="2">
    <source>
        <dbReference type="EMBL" id="BAB51081.1"/>
    </source>
</evidence>
<dbReference type="Proteomes" id="UP000000552">
    <property type="component" value="Chromosome"/>
</dbReference>
<dbReference type="Pfam" id="PF08410">
    <property type="entry name" value="DUF1737"/>
    <property type="match status" value="1"/>
</dbReference>